<reference evidence="4" key="1">
    <citation type="submission" date="2016-07" db="EMBL/GenBank/DDBJ databases">
        <title>Sequence Frankia sp. strain CcI1.17.</title>
        <authorList>
            <person name="Ghodhbane-Gtari F."/>
            <person name="Swanson E."/>
            <person name="Gueddou A."/>
            <person name="Morris K."/>
            <person name="Hezbri K."/>
            <person name="Ktari A."/>
            <person name="Nouioui I."/>
            <person name="Abebe-Akele F."/>
            <person name="Simpson S."/>
            <person name="Thomas K."/>
            <person name="Gtari M."/>
            <person name="Tisa L.S."/>
            <person name="Hurst S."/>
        </authorList>
    </citation>
    <scope>NUCLEOTIDE SEQUENCE [LARGE SCALE GENOMIC DNA]</scope>
    <source>
        <strain evidence="4">Cc1.17</strain>
    </source>
</reference>
<protein>
    <submittedName>
        <fullName evidence="3">GCN5 family acetyltransferase</fullName>
    </submittedName>
</protein>
<dbReference type="InterPro" id="IPR000182">
    <property type="entry name" value="GNAT_dom"/>
</dbReference>
<accession>A0A1S1QQZ5</accession>
<keyword evidence="4" id="KW-1185">Reference proteome</keyword>
<dbReference type="PANTHER" id="PTHR13947">
    <property type="entry name" value="GNAT FAMILY N-ACETYLTRANSFERASE"/>
    <property type="match status" value="1"/>
</dbReference>
<dbReference type="EMBL" id="MBLM01000120">
    <property type="protein sequence ID" value="OHV35725.1"/>
    <property type="molecule type" value="Genomic_DNA"/>
</dbReference>
<dbReference type="CDD" id="cd04301">
    <property type="entry name" value="NAT_SF"/>
    <property type="match status" value="1"/>
</dbReference>
<sequence>MNAVKVRSVGAEDLPVLSDIDKRIFGPLAYPRFVLRQYFDVHQREILVAEESGELVGYSIAVRCGSDDERELAHFLALGVDTSHRRQGVGRLLAEETLDSLRLRGVRRVRLAVAPRNTVAIALYESLGFTRIGAEDDYYGPGEPRLLFDLAWPHTEPAGPRSSGAAAY</sequence>
<dbReference type="GO" id="GO:0008080">
    <property type="term" value="F:N-acetyltransferase activity"/>
    <property type="evidence" value="ECO:0007669"/>
    <property type="project" value="InterPro"/>
</dbReference>
<gene>
    <name evidence="3" type="ORF">CC117_18880</name>
</gene>
<comment type="caution">
    <text evidence="3">The sequence shown here is derived from an EMBL/GenBank/DDBJ whole genome shotgun (WGS) entry which is preliminary data.</text>
</comment>
<dbReference type="AlphaFoldDB" id="A0A1S1QQZ5"/>
<dbReference type="SUPFAM" id="SSF55729">
    <property type="entry name" value="Acyl-CoA N-acyltransferases (Nat)"/>
    <property type="match status" value="1"/>
</dbReference>
<dbReference type="PROSITE" id="PS51186">
    <property type="entry name" value="GNAT"/>
    <property type="match status" value="1"/>
</dbReference>
<dbReference type="PIRSF" id="PIRSF037663">
    <property type="entry name" value="Acetyltransf_GNAT_prd"/>
    <property type="match status" value="1"/>
</dbReference>
<dbReference type="InterPro" id="IPR016181">
    <property type="entry name" value="Acyl_CoA_acyltransferase"/>
</dbReference>
<dbReference type="InterPro" id="IPR017255">
    <property type="entry name" value="AcTrfase_GNAT_prd"/>
</dbReference>
<organism evidence="3 4">
    <name type="scientific">Parafrankia colletiae</name>
    <dbReference type="NCBI Taxonomy" id="573497"/>
    <lineage>
        <taxon>Bacteria</taxon>
        <taxon>Bacillati</taxon>
        <taxon>Actinomycetota</taxon>
        <taxon>Actinomycetes</taxon>
        <taxon>Frankiales</taxon>
        <taxon>Frankiaceae</taxon>
        <taxon>Parafrankia</taxon>
    </lineage>
</organism>
<dbReference type="Proteomes" id="UP000179627">
    <property type="component" value="Unassembled WGS sequence"/>
</dbReference>
<dbReference type="InterPro" id="IPR050769">
    <property type="entry name" value="NAT_camello-type"/>
</dbReference>
<evidence type="ECO:0000313" key="4">
    <source>
        <dbReference type="Proteomes" id="UP000179627"/>
    </source>
</evidence>
<feature type="domain" description="N-acetyltransferase" evidence="2">
    <location>
        <begin position="4"/>
        <end position="153"/>
    </location>
</feature>
<evidence type="ECO:0000256" key="1">
    <source>
        <dbReference type="ARBA" id="ARBA00022679"/>
    </source>
</evidence>
<evidence type="ECO:0000259" key="2">
    <source>
        <dbReference type="PROSITE" id="PS51186"/>
    </source>
</evidence>
<proteinExistence type="predicted"/>
<keyword evidence="1 3" id="KW-0808">Transferase</keyword>
<dbReference type="Gene3D" id="3.40.630.30">
    <property type="match status" value="1"/>
</dbReference>
<evidence type="ECO:0000313" key="3">
    <source>
        <dbReference type="EMBL" id="OHV35725.1"/>
    </source>
</evidence>
<dbReference type="Pfam" id="PF00583">
    <property type="entry name" value="Acetyltransf_1"/>
    <property type="match status" value="1"/>
</dbReference>
<dbReference type="PANTHER" id="PTHR13947:SF37">
    <property type="entry name" value="LD18367P"/>
    <property type="match status" value="1"/>
</dbReference>
<name>A0A1S1QQZ5_9ACTN</name>
<dbReference type="OrthoDB" id="5187710at2"/>